<dbReference type="InterPro" id="IPR055442">
    <property type="entry name" value="Beta-prop_EML-like_2nd"/>
</dbReference>
<keyword evidence="4" id="KW-0802">TPR repeat</keyword>
<dbReference type="Gene3D" id="2.130.10.10">
    <property type="entry name" value="YVTN repeat-like/Quinoprotein amine dehydrogenase"/>
    <property type="match status" value="7"/>
</dbReference>
<keyword evidence="9" id="KW-1185">Reference proteome</keyword>
<dbReference type="SUPFAM" id="SSF48452">
    <property type="entry name" value="TPR-like"/>
    <property type="match status" value="1"/>
</dbReference>
<dbReference type="InterPro" id="IPR015943">
    <property type="entry name" value="WD40/YVTN_repeat-like_dom_sf"/>
</dbReference>
<dbReference type="SUPFAM" id="SSF52540">
    <property type="entry name" value="P-loop containing nucleoside triphosphate hydrolases"/>
    <property type="match status" value="1"/>
</dbReference>
<dbReference type="PANTHER" id="PTHR19848">
    <property type="entry name" value="WD40 REPEAT PROTEIN"/>
    <property type="match status" value="1"/>
</dbReference>
<dbReference type="RefSeq" id="WP_058183314.1">
    <property type="nucleotide sequence ID" value="NZ_LMTZ01000024.1"/>
</dbReference>
<dbReference type="PROSITE" id="PS50005">
    <property type="entry name" value="TPR"/>
    <property type="match status" value="2"/>
</dbReference>
<dbReference type="FunFam" id="2.130.10.10:FF:000228">
    <property type="entry name" value="COMPASS-like H3K4 histone methylase component WDR5A"/>
    <property type="match status" value="1"/>
</dbReference>
<gene>
    <name evidence="8" type="ORF">BC008_35435</name>
</gene>
<dbReference type="SMART" id="SM00028">
    <property type="entry name" value="TPR"/>
    <property type="match status" value="5"/>
</dbReference>
<feature type="repeat" description="WD" evidence="3">
    <location>
        <begin position="1509"/>
        <end position="1550"/>
    </location>
</feature>
<dbReference type="InterPro" id="IPR027417">
    <property type="entry name" value="P-loop_NTPase"/>
</dbReference>
<feature type="repeat" description="WD" evidence="3">
    <location>
        <begin position="1425"/>
        <end position="1466"/>
    </location>
</feature>
<evidence type="ECO:0000259" key="7">
    <source>
        <dbReference type="Pfam" id="PF23414"/>
    </source>
</evidence>
<evidence type="ECO:0000256" key="4">
    <source>
        <dbReference type="PROSITE-ProRule" id="PRU00339"/>
    </source>
</evidence>
<dbReference type="InterPro" id="IPR011990">
    <property type="entry name" value="TPR-like_helical_dom_sf"/>
</dbReference>
<feature type="repeat" description="WD" evidence="3">
    <location>
        <begin position="1018"/>
        <end position="1050"/>
    </location>
</feature>
<evidence type="ECO:0000259" key="5">
    <source>
        <dbReference type="Pfam" id="PF12770"/>
    </source>
</evidence>
<evidence type="ECO:0000313" key="8">
    <source>
        <dbReference type="EMBL" id="KST69416.1"/>
    </source>
</evidence>
<dbReference type="PROSITE" id="PS50082">
    <property type="entry name" value="WD_REPEATS_2"/>
    <property type="match status" value="15"/>
</dbReference>
<dbReference type="OrthoDB" id="500003at2"/>
<dbReference type="InterPro" id="IPR011047">
    <property type="entry name" value="Quinoprotein_ADH-like_sf"/>
</dbReference>
<dbReference type="Pfam" id="PF12770">
    <property type="entry name" value="CHAT"/>
    <property type="match status" value="1"/>
</dbReference>
<evidence type="ECO:0000256" key="1">
    <source>
        <dbReference type="ARBA" id="ARBA00022574"/>
    </source>
</evidence>
<dbReference type="Proteomes" id="UP000053372">
    <property type="component" value="Unassembled WGS sequence"/>
</dbReference>
<feature type="repeat" description="TPR" evidence="4">
    <location>
        <begin position="1863"/>
        <end position="1896"/>
    </location>
</feature>
<feature type="repeat" description="WD" evidence="3">
    <location>
        <begin position="1143"/>
        <end position="1176"/>
    </location>
</feature>
<dbReference type="InterPro" id="IPR049052">
    <property type="entry name" value="nSTAND1"/>
</dbReference>
<organism evidence="8 9">
    <name type="scientific">Mastigocoleus testarum BC008</name>
    <dbReference type="NCBI Taxonomy" id="371196"/>
    <lineage>
        <taxon>Bacteria</taxon>
        <taxon>Bacillati</taxon>
        <taxon>Cyanobacteriota</taxon>
        <taxon>Cyanophyceae</taxon>
        <taxon>Nostocales</taxon>
        <taxon>Hapalosiphonaceae</taxon>
        <taxon>Mastigocoleus</taxon>
    </lineage>
</organism>
<dbReference type="Pfam" id="PF23414">
    <property type="entry name" value="Beta-prop_EML_2"/>
    <property type="match status" value="1"/>
</dbReference>
<dbReference type="InterPro" id="IPR024983">
    <property type="entry name" value="CHAT_dom"/>
</dbReference>
<feature type="repeat" description="WD" evidence="3">
    <location>
        <begin position="1224"/>
        <end position="1265"/>
    </location>
</feature>
<evidence type="ECO:0008006" key="10">
    <source>
        <dbReference type="Google" id="ProtNLM"/>
    </source>
</evidence>
<feature type="repeat" description="WD" evidence="3">
    <location>
        <begin position="1101"/>
        <end position="1142"/>
    </location>
</feature>
<dbReference type="PROSITE" id="PS50294">
    <property type="entry name" value="WD_REPEATS_REGION"/>
    <property type="match status" value="15"/>
</dbReference>
<feature type="repeat" description="WD" evidence="3">
    <location>
        <begin position="1635"/>
        <end position="1667"/>
    </location>
</feature>
<feature type="domain" description="CHAT" evidence="5">
    <location>
        <begin position="224"/>
        <end position="371"/>
    </location>
</feature>
<feature type="repeat" description="WD" evidence="3">
    <location>
        <begin position="1467"/>
        <end position="1508"/>
    </location>
</feature>
<dbReference type="SUPFAM" id="SSF50978">
    <property type="entry name" value="WD40 repeat-like"/>
    <property type="match status" value="2"/>
</dbReference>
<feature type="repeat" description="WD" evidence="3">
    <location>
        <begin position="1383"/>
        <end position="1424"/>
    </location>
</feature>
<dbReference type="InterPro" id="IPR020472">
    <property type="entry name" value="WD40_PAC1"/>
</dbReference>
<keyword evidence="2" id="KW-0677">Repeat</keyword>
<dbReference type="InterPro" id="IPR001680">
    <property type="entry name" value="WD40_rpt"/>
</dbReference>
<protein>
    <recommendedName>
        <fullName evidence="10">CHAT domain-containing protein</fullName>
    </recommendedName>
</protein>
<evidence type="ECO:0000256" key="2">
    <source>
        <dbReference type="ARBA" id="ARBA00022737"/>
    </source>
</evidence>
<accession>A0A0V7ZY26</accession>
<dbReference type="SUPFAM" id="SSF50998">
    <property type="entry name" value="Quinoprotein alcohol dehydrogenase-like"/>
    <property type="match status" value="1"/>
</dbReference>
<evidence type="ECO:0000259" key="6">
    <source>
        <dbReference type="Pfam" id="PF20703"/>
    </source>
</evidence>
<dbReference type="InterPro" id="IPR036322">
    <property type="entry name" value="WD40_repeat_dom_sf"/>
</dbReference>
<feature type="repeat" description="WD" evidence="3">
    <location>
        <begin position="1593"/>
        <end position="1634"/>
    </location>
</feature>
<name>A0A0V7ZY26_9CYAN</name>
<dbReference type="CDD" id="cd00200">
    <property type="entry name" value="WD40"/>
    <property type="match status" value="2"/>
</dbReference>
<reference evidence="8 9" key="1">
    <citation type="journal article" date="2015" name="Genome Announc.">
        <title>Draft Genome of the Euendolithic (true boring) Cyanobacterium Mastigocoleus testarum strain BC008.</title>
        <authorList>
            <person name="Guida B.S."/>
            <person name="Garcia-Pichel F."/>
        </authorList>
    </citation>
    <scope>NUCLEOTIDE SEQUENCE [LARGE SCALE GENOMIC DNA]</scope>
    <source>
        <strain evidence="8 9">BC008</strain>
    </source>
</reference>
<feature type="repeat" description="WD" evidence="3">
    <location>
        <begin position="1183"/>
        <end position="1217"/>
    </location>
</feature>
<comment type="caution">
    <text evidence="8">The sequence shown here is derived from an EMBL/GenBank/DDBJ whole genome shotgun (WGS) entry which is preliminary data.</text>
</comment>
<feature type="domain" description="EML-like second beta-propeller" evidence="7">
    <location>
        <begin position="1436"/>
        <end position="1591"/>
    </location>
</feature>
<feature type="domain" description="Novel STAND NTPase 1" evidence="6">
    <location>
        <begin position="411"/>
        <end position="857"/>
    </location>
</feature>
<dbReference type="Pfam" id="PF00400">
    <property type="entry name" value="WD40"/>
    <property type="match status" value="10"/>
</dbReference>
<feature type="repeat" description="WD" evidence="3">
    <location>
        <begin position="1551"/>
        <end position="1592"/>
    </location>
</feature>
<feature type="repeat" description="WD" evidence="3">
    <location>
        <begin position="1340"/>
        <end position="1381"/>
    </location>
</feature>
<evidence type="ECO:0000256" key="3">
    <source>
        <dbReference type="PROSITE-ProRule" id="PRU00221"/>
    </source>
</evidence>
<feature type="repeat" description="TPR" evidence="4">
    <location>
        <begin position="1808"/>
        <end position="1841"/>
    </location>
</feature>
<dbReference type="Pfam" id="PF20703">
    <property type="entry name" value="nSTAND1"/>
    <property type="match status" value="1"/>
</dbReference>
<proteinExistence type="predicted"/>
<dbReference type="InterPro" id="IPR019734">
    <property type="entry name" value="TPR_rpt"/>
</dbReference>
<feature type="repeat" description="WD" evidence="3">
    <location>
        <begin position="1299"/>
        <end position="1339"/>
    </location>
</feature>
<dbReference type="PRINTS" id="PR00320">
    <property type="entry name" value="GPROTEINBRPT"/>
</dbReference>
<dbReference type="SMART" id="SM00320">
    <property type="entry name" value="WD40"/>
    <property type="match status" value="15"/>
</dbReference>
<evidence type="ECO:0000313" key="9">
    <source>
        <dbReference type="Proteomes" id="UP000053372"/>
    </source>
</evidence>
<dbReference type="PANTHER" id="PTHR19848:SF8">
    <property type="entry name" value="F-BOX AND WD REPEAT DOMAIN CONTAINING 7"/>
    <property type="match status" value="1"/>
</dbReference>
<dbReference type="Gene3D" id="1.25.40.10">
    <property type="entry name" value="Tetratricopeptide repeat domain"/>
    <property type="match status" value="2"/>
</dbReference>
<dbReference type="Gene3D" id="3.40.50.300">
    <property type="entry name" value="P-loop containing nucleotide triphosphate hydrolases"/>
    <property type="match status" value="1"/>
</dbReference>
<feature type="repeat" description="WD" evidence="3">
    <location>
        <begin position="1059"/>
        <end position="1100"/>
    </location>
</feature>
<keyword evidence="1 3" id="KW-0853">WD repeat</keyword>
<sequence>MQVLLSLKFGDGDFSNGFSEIVIRASIASGQYSKDIEVQLPSAPLIPSLYKNWRNKYIKLFEARGIKLLPSKSLATSFYPENDNDVIRGFTKIPTNLSFEQSKQECDSYALDLCTEVNQWLEKIRSQLERQLLLEANSQVLLEIHTQNITSQQTKDILHRLPWREWDYFQERSDLKVEFEVVLCLSESNSRAPEVKDDGIFRRVRITSIFGDSKNISVADDKELIAKLKKRGAELINLEQPQRQDFRKLWDEPCDILFYSGHSETYNDGAVGSLQINSEESLKLQEIRNTLGEAVKKGLKLAIFNSCDGLGLAKQLADLHLPYIIVWREPVPDKTAIRFIEYFLSSYAEGKSLFTSVRDARLKLFELSSSEERKKQIPGLNWLPIICKNTSNPPPTWEDLGGLTGKLPNCPYKGLSAFTEEDAKYFFGRDNAIADLVQAVDTQPLVGVIGASGSGKSSLVFAGLVPHLRTTGKVEIVSFRPGNNPFDALTVALSSHIRSRSTVIATQGSNPNPLEISNKCASPTQINLLHDEKALHRLIENIVAYGQISPQSSKNVPQMCRDVACNVSTGDYGVKDNSVVGTFNGQKSYQHFVLIADQFEELYTLTSEEQRQAFLDALLYAVRFTPCFTLVFTLRADFMGKAFVEYKPMGETLRKYPPILVTQMNRVELTAAIEQPAAKMKVEFEKGLTSKIIDDLGDRPGRLPLLEFTLSQLWDRHDKWYLTHQAYEQIGGLEKALAKYADSILNSSSTEDKEKAEQIFIQLVSPGEGTEDTKRKATHSEVGKDNWDLVEFFVNKRLLITGWDQSIQEKTVEIIHEALIREWGMLREWIKSNRQFRVWQERLQFTVVKWEDKQRDSEYLLSGGNLGEAEGCYFDEKYREYLSNSQSEFIQESLDARNREKVQRERQRQEKIRLQKRAIRWLGGSLLAASLATGFAGFNWIKAEISTTEEKLNNSVLTSETFLNLQNNGDALFEAIKAQQLLDNYWWKNWIPIYIKQKVKIAMHQSINHSWVEEKRTLEGHQSQVESVEFSPDGKIIASASSDKTVKLWSKNGKLLHTLEGHKKSVWRVRFSPDGKTIASASLDKTVKLWSVESGKLLHTLEGHQNNINHVRFSPDGKIIASASLDKTVRLWSVESGKSLHTLERHQKTVRSVEFSPDGKTIASASDKIVKLWSIDGQLLRTLEGHQKTVSDIEFSPDGKTIASASADRTIKWWSLDGQLIYTLLGHQDAVWRVKFSPDGKTIASASNNSTVKLWSADNGQLLHTLLSENDNRVWKVEFGPHAKVRRFHDYVGILLRTLPEHQDAVWSIKFSPDNTVIASASAGKVKLWSVNNGQLLNTVSGHHKTVSDVEFSPDGNTIASASWDKTVKLWSIEHSRQLFHTLSGHQDWVWSVGFSPDGKTIASTSYDKTVKLWSIENGKLLRTFTGHQNSVLSVEFSPDGKTIASTSDDKTVKLWSIENGELLRTLTGHQNSVLSMRFSPDGKTIASASSDGTVKLWSTENGKLLHTFTGYQFSVNLVEFSADGKTIASASSDGTVKLWSIENGKSLHTLTGHQYSVLNMGFSPDGKTIASASSDGTVKLWSVENGKSLRTFTGHQSYVTSVGFSPDGKTIASASDDKTIKLWSIENGKSLHTLTGHQETVLSVGFSPDGKTIASTSSDKTVKLWNWDFDDLLMQGCKKLQDYLINNPDKLEELKVCQTPKIIAHAAAETLSRQGEDLAQNGNFEGALKKFRQAKIWNPQLDFNPHSKAKAITLVAKGRELAQQKGDFKGAVDKFKEAQKLYPSVNFDPNGEQSDNDPKLVARKLTAEHFVQQGRELTQKGDFKGAVDKFKEAQKLYPSVNFDPNGEQSDNDPKLVARKLTAEHFVQQGRELAQKDDFKGAVDKFKEAQKFYPNIDLDNETQELDDDPKLVAKKLIDKFKAKSFVTQGKELVGQGNVKEAVAAYNKALKYYHNLQISAEDWNSLCWGGSLHNHAKEVLFACEKAVDLAPENVDIIDSRGLARMLTGYTQGAIEDFEVFVNNNYESEKTSQRRSWINYLRKGGDPLTLKVLEELRKQEGL</sequence>
<dbReference type="EMBL" id="LMTZ01000024">
    <property type="protein sequence ID" value="KST69416.1"/>
    <property type="molecule type" value="Genomic_DNA"/>
</dbReference>